<reference evidence="1" key="1">
    <citation type="submission" date="2015-10" db="EMBL/GenBank/DDBJ databases">
        <authorList>
            <person name="Gilbert D.G."/>
        </authorList>
    </citation>
    <scope>NUCLEOTIDE SEQUENCE</scope>
</reference>
<sequence length="37" mass="3965">MTVIDSSCLAVSVLTGTPGVQTPWRVYSRLGLRGMVI</sequence>
<organism evidence="1">
    <name type="scientific">hydrothermal vent metagenome</name>
    <dbReference type="NCBI Taxonomy" id="652676"/>
    <lineage>
        <taxon>unclassified sequences</taxon>
        <taxon>metagenomes</taxon>
        <taxon>ecological metagenomes</taxon>
    </lineage>
</organism>
<accession>A0A160VGJ7</accession>
<gene>
    <name evidence="1" type="ORF">MGWOODY_Clf58</name>
</gene>
<evidence type="ECO:0000313" key="1">
    <source>
        <dbReference type="EMBL" id="CUV05945.1"/>
    </source>
</evidence>
<name>A0A160VGJ7_9ZZZZ</name>
<protein>
    <submittedName>
        <fullName evidence="1">Uncharacterized protein</fullName>
    </submittedName>
</protein>
<dbReference type="EMBL" id="FAXA01000477">
    <property type="protein sequence ID" value="CUV05945.1"/>
    <property type="molecule type" value="Genomic_DNA"/>
</dbReference>
<dbReference type="AlphaFoldDB" id="A0A160VGJ7"/>
<proteinExistence type="predicted"/>